<dbReference type="Proteomes" id="UP001150581">
    <property type="component" value="Unassembled WGS sequence"/>
</dbReference>
<evidence type="ECO:0000313" key="2">
    <source>
        <dbReference type="Proteomes" id="UP001150581"/>
    </source>
</evidence>
<sequence>MPTAEAFLGVLPFNLKITASPIPRNRNQNQGTSLNDRFSRLFKYRSSKVVAAETNQQRTRADRTCISEYETQYLQQRSTKIILQNDFILAKTLCQLDVSGDRAAMMASHLVSFLRGNPQTADHVERFVMDAFDVHLKKHSALAVNPRNVLRDNNLATMLVVCYLQQSCRNYLVSILQPVMMAIGPFVESCELDPVRLPPGADGGSMARNSYNLYCVCRSVLDAVFSAGKHAPVEMRRLCALIRSRIEGAWDTQMPALSTPVSATRKYVQKQKDSKLPILELRDWETELKSNVQVDIMSDIKAALDEWLDNPKAAAAITTQVNTQAHVNSQKQMWSPDMATSPASSGGSKSHKKASGSPWTPSVEDISFSGSYQSMANTVPSPFLNFLEPDTTPSASGGKNTKMSQSRIPAAKELKDSWRQTQAQSPRKNMSPSISMRLSKHSSKRYSGSYFSSVETVISMLIFVRFFIPILTAPDAYGIDVKMSPANRRGLLLCAKVLAVLCNGVSFGMKEPYLMPMNGLIREYRPKLRSYLQAISASINHPAEDDDECDEHVSDDECSDRDTVSIDELASQFKVVTVGAKIATKEEQRKSRMSFSRAAYLNSGSLTPDTLERDFLPELPMPMPSIPQQYQDQIRQQQQARQQLQQSLATSAHATPPATRSTIDLPTRVPISSLAPADSLFMMDAVAVSTSASDSLVDNEVIDESLVTIDFLISLEGNFTKLESYVDEHTFFMLPAEHHHLQAACRELKPIVHYAKHLSKPGKMQDTFSIATTSNHNSQDQARRHGQHLAGKKSQEASHRFSEDFVDLGHRRTSTMPGKFIFD</sequence>
<reference evidence="1" key="1">
    <citation type="submission" date="2022-07" db="EMBL/GenBank/DDBJ databases">
        <title>Phylogenomic reconstructions and comparative analyses of Kickxellomycotina fungi.</title>
        <authorList>
            <person name="Reynolds N.K."/>
            <person name="Stajich J.E."/>
            <person name="Barry K."/>
            <person name="Grigoriev I.V."/>
            <person name="Crous P."/>
            <person name="Smith M.E."/>
        </authorList>
    </citation>
    <scope>NUCLEOTIDE SEQUENCE</scope>
    <source>
        <strain evidence="1">Benny 63K</strain>
    </source>
</reference>
<name>A0ACC1ICZ6_9FUNG</name>
<dbReference type="EMBL" id="JANBPG010001126">
    <property type="protein sequence ID" value="KAJ1891633.1"/>
    <property type="molecule type" value="Genomic_DNA"/>
</dbReference>
<keyword evidence="2" id="KW-1185">Reference proteome</keyword>
<comment type="caution">
    <text evidence="1">The sequence shown here is derived from an EMBL/GenBank/DDBJ whole genome shotgun (WGS) entry which is preliminary data.</text>
</comment>
<proteinExistence type="predicted"/>
<gene>
    <name evidence="1" type="ORF">LPJ66_006807</name>
</gene>
<accession>A0ACC1ICZ6</accession>
<evidence type="ECO:0000313" key="1">
    <source>
        <dbReference type="EMBL" id="KAJ1891633.1"/>
    </source>
</evidence>
<organism evidence="1 2">
    <name type="scientific">Kickxella alabastrina</name>
    <dbReference type="NCBI Taxonomy" id="61397"/>
    <lineage>
        <taxon>Eukaryota</taxon>
        <taxon>Fungi</taxon>
        <taxon>Fungi incertae sedis</taxon>
        <taxon>Zoopagomycota</taxon>
        <taxon>Kickxellomycotina</taxon>
        <taxon>Kickxellomycetes</taxon>
        <taxon>Kickxellales</taxon>
        <taxon>Kickxellaceae</taxon>
        <taxon>Kickxella</taxon>
    </lineage>
</organism>
<protein>
    <submittedName>
        <fullName evidence="1">Uncharacterized protein</fullName>
    </submittedName>
</protein>